<dbReference type="Proteomes" id="UP000887564">
    <property type="component" value="Unplaced"/>
</dbReference>
<dbReference type="AlphaFoldDB" id="A0A914S6W4"/>
<evidence type="ECO:0000313" key="1">
    <source>
        <dbReference type="Proteomes" id="UP000887564"/>
    </source>
</evidence>
<reference evidence="2" key="1">
    <citation type="submission" date="2022-11" db="UniProtKB">
        <authorList>
            <consortium name="WormBaseParasite"/>
        </authorList>
    </citation>
    <scope>IDENTIFICATION</scope>
</reference>
<dbReference type="InterPro" id="IPR011009">
    <property type="entry name" value="Kinase-like_dom_sf"/>
</dbReference>
<proteinExistence type="predicted"/>
<evidence type="ECO:0000313" key="2">
    <source>
        <dbReference type="WBParaSite" id="PEQ_0001412801-mRNA-1"/>
    </source>
</evidence>
<protein>
    <submittedName>
        <fullName evidence="2">COX assembly mitochondrial protein</fullName>
    </submittedName>
</protein>
<accession>A0A914S6W4</accession>
<sequence>MGEIRASCITTVDIVPFKGTVRYAALNCHRGKELGPKDDCESWLYMMVDCCNEHGLPWRQEKEKKKVELRKEEARSANGKQRLFKPVSAVMK</sequence>
<organism evidence="1 2">
    <name type="scientific">Parascaris equorum</name>
    <name type="common">Equine roundworm</name>
    <dbReference type="NCBI Taxonomy" id="6256"/>
    <lineage>
        <taxon>Eukaryota</taxon>
        <taxon>Metazoa</taxon>
        <taxon>Ecdysozoa</taxon>
        <taxon>Nematoda</taxon>
        <taxon>Chromadorea</taxon>
        <taxon>Rhabditida</taxon>
        <taxon>Spirurina</taxon>
        <taxon>Ascaridomorpha</taxon>
        <taxon>Ascaridoidea</taxon>
        <taxon>Ascarididae</taxon>
        <taxon>Parascaris</taxon>
    </lineage>
</organism>
<dbReference type="PANTHER" id="PTHR11909">
    <property type="entry name" value="CASEIN KINASE-RELATED"/>
    <property type="match status" value="1"/>
</dbReference>
<dbReference type="Gene3D" id="1.10.510.10">
    <property type="entry name" value="Transferase(Phosphotransferase) domain 1"/>
    <property type="match status" value="1"/>
</dbReference>
<dbReference type="WBParaSite" id="PEQ_0001412801-mRNA-1">
    <property type="protein sequence ID" value="PEQ_0001412801-mRNA-1"/>
    <property type="gene ID" value="PEQ_0001412801"/>
</dbReference>
<name>A0A914S6W4_PAREQ</name>
<dbReference type="InterPro" id="IPR050235">
    <property type="entry name" value="CK1_Ser-Thr_kinase"/>
</dbReference>
<keyword evidence="1" id="KW-1185">Reference proteome</keyword>
<dbReference type="SUPFAM" id="SSF56112">
    <property type="entry name" value="Protein kinase-like (PK-like)"/>
    <property type="match status" value="1"/>
</dbReference>